<dbReference type="InterPro" id="IPR029510">
    <property type="entry name" value="Ald_DH_CS_GLU"/>
</dbReference>
<dbReference type="Pfam" id="PF00171">
    <property type="entry name" value="Aldedh"/>
    <property type="match status" value="1"/>
</dbReference>
<dbReference type="InterPro" id="IPR016160">
    <property type="entry name" value="Ald_DH_CS_CYS"/>
</dbReference>
<evidence type="ECO:0000259" key="4">
    <source>
        <dbReference type="Pfam" id="PF00171"/>
    </source>
</evidence>
<reference evidence="6" key="1">
    <citation type="journal article" date="2019" name="Int. J. Syst. Evol. Microbiol.">
        <title>The Global Catalogue of Microorganisms (GCM) 10K type strain sequencing project: providing services to taxonomists for standard genome sequencing and annotation.</title>
        <authorList>
            <consortium name="The Broad Institute Genomics Platform"/>
            <consortium name="The Broad Institute Genome Sequencing Center for Infectious Disease"/>
            <person name="Wu L."/>
            <person name="Ma J."/>
        </authorList>
    </citation>
    <scope>NUCLEOTIDE SEQUENCE [LARGE SCALE GENOMIC DNA]</scope>
    <source>
        <strain evidence="6">JCM 14322</strain>
    </source>
</reference>
<name>A0ABP4YIC5_9MICO</name>
<evidence type="ECO:0000256" key="2">
    <source>
        <dbReference type="PROSITE-ProRule" id="PRU10007"/>
    </source>
</evidence>
<dbReference type="InterPro" id="IPR016163">
    <property type="entry name" value="Ald_DH_C"/>
</dbReference>
<dbReference type="SUPFAM" id="SSF53720">
    <property type="entry name" value="ALDH-like"/>
    <property type="match status" value="1"/>
</dbReference>
<comment type="caution">
    <text evidence="5">The sequence shown here is derived from an EMBL/GenBank/DDBJ whole genome shotgun (WGS) entry which is preliminary data.</text>
</comment>
<dbReference type="InterPro" id="IPR015590">
    <property type="entry name" value="Aldehyde_DH_dom"/>
</dbReference>
<sequence length="490" mass="51264">MTAAGSWSSPTQLFIDGVFVDAEGGATFETVAPSTGEVIAAVASGSERDIDRAVSAARRAFDSGIWSRSTPQDRKERLLALADLIESNAEDLAYLDAIEAGKPIVDCEDGDLPDVVATFRWFAQAVDKVYGRVAPSGHDHLALIVREPAGVVGTVVPWNFPLATLAMKVAPALAAGNSVVVKPAELASLSALRLAELSLEAGIPAGVLNVVPGLGGVAGRALGLHSDVDVISFTGSTAIGREFLRYSADSNLKKVVLELGGKSPQIVTHSVRDELDAIAEDLAAAAFWNAGQNCTAGSRILVDNRIKAPLIDAVTRAAKALVVGDPLDRATTLGPMIHEAALSKVVSAIASATEAGARVVTGGRRLRAGDGAFLEPTIIDEVTSEMAVARDELFGPVVVIIGYDSEEEAIRIANDTPYGLAATVHSRDLDQAIRMARAIRAGTVAVNGYSEGDVTTPFGGWKRSGFGGHDNGLEAFDQYTELKTIWITTT</sequence>
<dbReference type="EMBL" id="BAAANJ010000005">
    <property type="protein sequence ID" value="GAA1809422.1"/>
    <property type="molecule type" value="Genomic_DNA"/>
</dbReference>
<dbReference type="Gene3D" id="3.40.605.10">
    <property type="entry name" value="Aldehyde Dehydrogenase, Chain A, domain 1"/>
    <property type="match status" value="1"/>
</dbReference>
<gene>
    <name evidence="5" type="ORF">GCM10009749_17390</name>
</gene>
<dbReference type="PROSITE" id="PS00687">
    <property type="entry name" value="ALDEHYDE_DEHYDR_GLU"/>
    <property type="match status" value="1"/>
</dbReference>
<organism evidence="5 6">
    <name type="scientific">Agromyces neolithicus</name>
    <dbReference type="NCBI Taxonomy" id="269420"/>
    <lineage>
        <taxon>Bacteria</taxon>
        <taxon>Bacillati</taxon>
        <taxon>Actinomycetota</taxon>
        <taxon>Actinomycetes</taxon>
        <taxon>Micrococcales</taxon>
        <taxon>Microbacteriaceae</taxon>
        <taxon>Agromyces</taxon>
    </lineage>
</organism>
<protein>
    <submittedName>
        <fullName evidence="5">Aldehyde dehydrogenase</fullName>
    </submittedName>
</protein>
<evidence type="ECO:0000256" key="1">
    <source>
        <dbReference type="ARBA" id="ARBA00023002"/>
    </source>
</evidence>
<accession>A0ABP4YIC5</accession>
<dbReference type="Proteomes" id="UP001500002">
    <property type="component" value="Unassembled WGS sequence"/>
</dbReference>
<dbReference type="InterPro" id="IPR016161">
    <property type="entry name" value="Ald_DH/histidinol_DH"/>
</dbReference>
<dbReference type="InterPro" id="IPR016162">
    <property type="entry name" value="Ald_DH_N"/>
</dbReference>
<comment type="similarity">
    <text evidence="3">Belongs to the aldehyde dehydrogenase family.</text>
</comment>
<keyword evidence="6" id="KW-1185">Reference proteome</keyword>
<dbReference type="Gene3D" id="3.40.309.10">
    <property type="entry name" value="Aldehyde Dehydrogenase, Chain A, domain 2"/>
    <property type="match status" value="1"/>
</dbReference>
<proteinExistence type="inferred from homology"/>
<evidence type="ECO:0000313" key="5">
    <source>
        <dbReference type="EMBL" id="GAA1809422.1"/>
    </source>
</evidence>
<dbReference type="RefSeq" id="WP_344295454.1">
    <property type="nucleotide sequence ID" value="NZ_BAAANJ010000005.1"/>
</dbReference>
<dbReference type="PROSITE" id="PS00070">
    <property type="entry name" value="ALDEHYDE_DEHYDR_CYS"/>
    <property type="match status" value="1"/>
</dbReference>
<feature type="domain" description="Aldehyde dehydrogenase" evidence="4">
    <location>
        <begin position="19"/>
        <end position="485"/>
    </location>
</feature>
<evidence type="ECO:0000256" key="3">
    <source>
        <dbReference type="RuleBase" id="RU003345"/>
    </source>
</evidence>
<evidence type="ECO:0000313" key="6">
    <source>
        <dbReference type="Proteomes" id="UP001500002"/>
    </source>
</evidence>
<feature type="active site" evidence="2">
    <location>
        <position position="258"/>
    </location>
</feature>
<dbReference type="PANTHER" id="PTHR11699">
    <property type="entry name" value="ALDEHYDE DEHYDROGENASE-RELATED"/>
    <property type="match status" value="1"/>
</dbReference>
<keyword evidence="1 3" id="KW-0560">Oxidoreductase</keyword>